<keyword evidence="2" id="KW-1185">Reference proteome</keyword>
<organism evidence="1 2">
    <name type="scientific">Panicum virgatum</name>
    <name type="common">Blackwell switchgrass</name>
    <dbReference type="NCBI Taxonomy" id="38727"/>
    <lineage>
        <taxon>Eukaryota</taxon>
        <taxon>Viridiplantae</taxon>
        <taxon>Streptophyta</taxon>
        <taxon>Embryophyta</taxon>
        <taxon>Tracheophyta</taxon>
        <taxon>Spermatophyta</taxon>
        <taxon>Magnoliopsida</taxon>
        <taxon>Liliopsida</taxon>
        <taxon>Poales</taxon>
        <taxon>Poaceae</taxon>
        <taxon>PACMAD clade</taxon>
        <taxon>Panicoideae</taxon>
        <taxon>Panicodae</taxon>
        <taxon>Paniceae</taxon>
        <taxon>Panicinae</taxon>
        <taxon>Panicum</taxon>
        <taxon>Panicum sect. Hiantes</taxon>
    </lineage>
</organism>
<name>A0A8T0UM81_PANVG</name>
<evidence type="ECO:0000313" key="2">
    <source>
        <dbReference type="Proteomes" id="UP000823388"/>
    </source>
</evidence>
<dbReference type="AlphaFoldDB" id="A0A8T0UM81"/>
<dbReference type="Proteomes" id="UP000823388">
    <property type="component" value="Chromosome 3K"/>
</dbReference>
<accession>A0A8T0UM81</accession>
<dbReference type="EMBL" id="CM029041">
    <property type="protein sequence ID" value="KAG2623417.1"/>
    <property type="molecule type" value="Genomic_DNA"/>
</dbReference>
<comment type="caution">
    <text evidence="1">The sequence shown here is derived from an EMBL/GenBank/DDBJ whole genome shotgun (WGS) entry which is preliminary data.</text>
</comment>
<evidence type="ECO:0000313" key="1">
    <source>
        <dbReference type="EMBL" id="KAG2623417.1"/>
    </source>
</evidence>
<gene>
    <name evidence="1" type="ORF">PVAP13_3KG060127</name>
</gene>
<proteinExistence type="predicted"/>
<protein>
    <submittedName>
        <fullName evidence="1">Uncharacterized protein</fullName>
    </submittedName>
</protein>
<reference evidence="1" key="1">
    <citation type="submission" date="2020-05" db="EMBL/GenBank/DDBJ databases">
        <title>WGS assembly of Panicum virgatum.</title>
        <authorList>
            <person name="Lovell J.T."/>
            <person name="Jenkins J."/>
            <person name="Shu S."/>
            <person name="Juenger T.E."/>
            <person name="Schmutz J."/>
        </authorList>
    </citation>
    <scope>NUCLEOTIDE SEQUENCE</scope>
    <source>
        <strain evidence="1">AP13</strain>
    </source>
</reference>
<sequence length="87" mass="9677">MWSICIVENSGSISSLVSVLSFSQVSALQIYISICKDFARKVSSSRESIRQTACVWPRLCFYRPLASVSTDVKALLTRLGYFGDVFS</sequence>